<dbReference type="InterPro" id="IPR013783">
    <property type="entry name" value="Ig-like_fold"/>
</dbReference>
<keyword evidence="1" id="KW-0206">Cytoskeleton</keyword>
<sequence length="262" mass="30639">MRSSKSNNKISKGDEQQTINLVSLDQTYVCFDVEQLTNARQEVKLKRYEGIQDDIAWRMRTNVPTRYLINPSRGFIQNNEPITLSIELLENKFHPNHKLTLQAIAIIDGCNERTIWKHQNAKNYSKVQLIRLKLSTVLINVETTKYEEENFTMGTRNLEKFMEQSSTTGFKRIKELEKLLNTLEDDFSYIRKSTDRTKRLKSALEQALDSRKLTLVELKRRVIESDQETKKLKKELENKEVELQLAQQIQANKSNSPTCRIS</sequence>
<keyword evidence="1" id="KW-0963">Cytoplasm</keyword>
<name>A0A1I8EV88_WUCBA</name>
<dbReference type="Pfam" id="PF00635">
    <property type="entry name" value="Motile_Sperm"/>
    <property type="match status" value="1"/>
</dbReference>
<reference evidence="4" key="1">
    <citation type="submission" date="2016-11" db="UniProtKB">
        <authorList>
            <consortium name="WormBaseParasite"/>
        </authorList>
    </citation>
    <scope>IDENTIFICATION</scope>
    <source>
        <strain evidence="4">pt0022</strain>
    </source>
</reference>
<accession>A0A1I8EV88</accession>
<dbReference type="InterPro" id="IPR008962">
    <property type="entry name" value="PapD-like_sf"/>
</dbReference>
<dbReference type="Gene3D" id="2.60.40.10">
    <property type="entry name" value="Immunoglobulins"/>
    <property type="match status" value="1"/>
</dbReference>
<evidence type="ECO:0000313" key="4">
    <source>
        <dbReference type="WBParaSite" id="maker-PairedContig_5547-snap-gene-0.13-mRNA-1"/>
    </source>
</evidence>
<dbReference type="InterPro" id="IPR000535">
    <property type="entry name" value="MSP_dom"/>
</dbReference>
<feature type="domain" description="MSP" evidence="3">
    <location>
        <begin position="20"/>
        <end position="134"/>
    </location>
</feature>
<dbReference type="AlphaFoldDB" id="A0A1I8EV88"/>
<organism evidence="4">
    <name type="scientific">Wuchereria bancrofti</name>
    <dbReference type="NCBI Taxonomy" id="6293"/>
    <lineage>
        <taxon>Eukaryota</taxon>
        <taxon>Metazoa</taxon>
        <taxon>Ecdysozoa</taxon>
        <taxon>Nematoda</taxon>
        <taxon>Chromadorea</taxon>
        <taxon>Rhabditida</taxon>
        <taxon>Spirurina</taxon>
        <taxon>Spiruromorpha</taxon>
        <taxon>Filarioidea</taxon>
        <taxon>Onchocercidae</taxon>
        <taxon>Wuchereria</taxon>
    </lineage>
</organism>
<dbReference type="SUPFAM" id="SSF49354">
    <property type="entry name" value="PapD-like"/>
    <property type="match status" value="1"/>
</dbReference>
<evidence type="ECO:0000259" key="3">
    <source>
        <dbReference type="PROSITE" id="PS50202"/>
    </source>
</evidence>
<proteinExistence type="predicted"/>
<evidence type="ECO:0000256" key="1">
    <source>
        <dbReference type="RuleBase" id="RU003425"/>
    </source>
</evidence>
<feature type="coiled-coil region" evidence="2">
    <location>
        <begin position="215"/>
        <end position="249"/>
    </location>
</feature>
<evidence type="ECO:0000256" key="2">
    <source>
        <dbReference type="SAM" id="Coils"/>
    </source>
</evidence>
<dbReference type="PROSITE" id="PS50202">
    <property type="entry name" value="MSP"/>
    <property type="match status" value="1"/>
</dbReference>
<dbReference type="WBParaSite" id="maker-PairedContig_5547-snap-gene-0.13-mRNA-1">
    <property type="protein sequence ID" value="maker-PairedContig_5547-snap-gene-0.13-mRNA-1"/>
    <property type="gene ID" value="maker-PairedContig_5547-snap-gene-0.13"/>
</dbReference>
<protein>
    <recommendedName>
        <fullName evidence="1">Major sperm protein</fullName>
    </recommendedName>
</protein>
<comment type="function">
    <text evidence="1">Central component in molecular interactions underlying sperm crawling. Forms an extensive filament system that extends from sperm villipoda, along the leading edge of the pseudopod.</text>
</comment>
<keyword evidence="2" id="KW-0175">Coiled coil</keyword>